<reference evidence="2" key="1">
    <citation type="submission" date="2021-01" db="EMBL/GenBank/DDBJ databases">
        <authorList>
            <person name="Corre E."/>
            <person name="Pelletier E."/>
            <person name="Niang G."/>
            <person name="Scheremetjew M."/>
            <person name="Finn R."/>
            <person name="Kale V."/>
            <person name="Holt S."/>
            <person name="Cochrane G."/>
            <person name="Meng A."/>
            <person name="Brown T."/>
            <person name="Cohen L."/>
        </authorList>
    </citation>
    <scope>NUCLEOTIDE SEQUENCE</scope>
    <source>
        <strain evidence="2">GSBS06</strain>
    </source>
</reference>
<dbReference type="SUPFAM" id="SSF101576">
    <property type="entry name" value="Supernatant protein factor (SPF), C-terminal domain"/>
    <property type="match status" value="1"/>
</dbReference>
<dbReference type="PANTHER" id="PTHR31859">
    <property type="entry name" value="TETRATRICOPEPTIDE REPEAT PROTEIN 39 FAMILY MEMBER"/>
    <property type="match status" value="1"/>
</dbReference>
<sequence>MQYALVSVIKGVASLENDQLDECLVRLWEAEELAAKDSDWLGKDVVRGIVTLVGGAVQVLQHSYAKGVYNVLKSWMWIKVLQTDAVNYIGKEREVIRSCALLTLGIFNILLSLLPPQMLTAATYLSGFEGDRQVGLNMLLECWKEDGIFSAWGALVWVGYNVDTKTFLHEKLTEEDKEECDAIFKWAQESYENSVFFSLIRADFVASKQKIASSMEILDSALPYAKELKALEWAVNYKRGVYELADLNFEKAAVYFENSIQVYVRVGRRSMVPFMAMYSFLCYRVVQQRGEEAKTEMEMDSATAKSKADEMLSLIVDYKNMDKANWGRQDIYAFKMLALYKDIDEDDKDDDFESEPWPLLDLAENMVIRMRCTRWMNESQANRFLEMLQENADSLGKEVSAHDLVRMYAIVSQMLLERKQPLKALEWCNKGLALEDEVSDSGFLPLLLYLKAVIMLQQGQLLDAKHCVHLLDEKMTKKSWIHHYVLFKTTLLKKQLKMKERSDDHGYTTIKIGAGASHQHAVHLKANSRFRWEWSVTNHDIRFLCVFRPNGGGVQDLTVVKDIERWDKKSGPNIGTFDAHVAGEIVLEWDNTYSYLRSKDVLFRVISP</sequence>
<dbReference type="AlphaFoldDB" id="A0A7S3UYN8"/>
<dbReference type="InterPro" id="IPR009038">
    <property type="entry name" value="GOLD_dom"/>
</dbReference>
<dbReference type="Gene3D" id="2.60.120.680">
    <property type="entry name" value="GOLD domain"/>
    <property type="match status" value="1"/>
</dbReference>
<name>A0A7S3UYN8_9STRA</name>
<organism evidence="2">
    <name type="scientific">Aplanochytrium stocchinoi</name>
    <dbReference type="NCBI Taxonomy" id="215587"/>
    <lineage>
        <taxon>Eukaryota</taxon>
        <taxon>Sar</taxon>
        <taxon>Stramenopiles</taxon>
        <taxon>Bigyra</taxon>
        <taxon>Labyrinthulomycetes</taxon>
        <taxon>Thraustochytrida</taxon>
        <taxon>Thraustochytriidae</taxon>
        <taxon>Aplanochytrium</taxon>
    </lineage>
</organism>
<proteinExistence type="predicted"/>
<dbReference type="PANTHER" id="PTHR31859:SF1">
    <property type="entry name" value="TETRATRICOPEPTIDE REPEAT PROTEIN 39C"/>
    <property type="match status" value="1"/>
</dbReference>
<evidence type="ECO:0000259" key="1">
    <source>
        <dbReference type="PROSITE" id="PS50866"/>
    </source>
</evidence>
<dbReference type="InterPro" id="IPR019412">
    <property type="entry name" value="IML2/TPR_39"/>
</dbReference>
<dbReference type="EMBL" id="HBIN01014826">
    <property type="protein sequence ID" value="CAE0441103.1"/>
    <property type="molecule type" value="Transcribed_RNA"/>
</dbReference>
<protein>
    <recommendedName>
        <fullName evidence="1">GOLD domain-containing protein</fullName>
    </recommendedName>
</protein>
<feature type="domain" description="GOLD" evidence="1">
    <location>
        <begin position="465"/>
        <end position="607"/>
    </location>
</feature>
<dbReference type="Pfam" id="PF10300">
    <property type="entry name" value="Iml2-TPR_39"/>
    <property type="match status" value="1"/>
</dbReference>
<dbReference type="InterPro" id="IPR036598">
    <property type="entry name" value="GOLD_dom_sf"/>
</dbReference>
<accession>A0A7S3UYN8</accession>
<evidence type="ECO:0000313" key="2">
    <source>
        <dbReference type="EMBL" id="CAE0441103.1"/>
    </source>
</evidence>
<dbReference type="PROSITE" id="PS50866">
    <property type="entry name" value="GOLD"/>
    <property type="match status" value="1"/>
</dbReference>
<gene>
    <name evidence="2" type="ORF">ASTO00021_LOCUS11244</name>
</gene>